<dbReference type="SUPFAM" id="SSF54762">
    <property type="entry name" value="Signal recognition particle alu RNA binding heterodimer, SRP9/14"/>
    <property type="match status" value="1"/>
</dbReference>
<evidence type="ECO:0000259" key="2">
    <source>
        <dbReference type="Pfam" id="PF05486"/>
    </source>
</evidence>
<keyword evidence="4" id="KW-1185">Reference proteome</keyword>
<evidence type="ECO:0000313" key="4">
    <source>
        <dbReference type="Proteomes" id="UP001448207"/>
    </source>
</evidence>
<gene>
    <name evidence="3" type="ORF">J3Q64DRAFT_1841925</name>
</gene>
<evidence type="ECO:0000313" key="3">
    <source>
        <dbReference type="EMBL" id="KAL0074701.1"/>
    </source>
</evidence>
<dbReference type="EMBL" id="JBCLYO010000040">
    <property type="protein sequence ID" value="KAL0074701.1"/>
    <property type="molecule type" value="Genomic_DNA"/>
</dbReference>
<organism evidence="3 4">
    <name type="scientific">Phycomyces blakesleeanus</name>
    <dbReference type="NCBI Taxonomy" id="4837"/>
    <lineage>
        <taxon>Eukaryota</taxon>
        <taxon>Fungi</taxon>
        <taxon>Fungi incertae sedis</taxon>
        <taxon>Mucoromycota</taxon>
        <taxon>Mucoromycotina</taxon>
        <taxon>Mucoromycetes</taxon>
        <taxon>Mucorales</taxon>
        <taxon>Phycomycetaceae</taxon>
        <taxon>Phycomyces</taxon>
    </lineage>
</organism>
<proteinExistence type="predicted"/>
<dbReference type="Gene3D" id="3.30.720.10">
    <property type="entry name" value="Signal recognition particle alu RNA binding heterodimer, srp9/1"/>
    <property type="match status" value="1"/>
</dbReference>
<accession>A0ABR3AJ08</accession>
<dbReference type="PANTHER" id="PTHR12834:SF12">
    <property type="entry name" value="SIGNAL RECOGNITION PARTICLE 9 KDA PROTEIN"/>
    <property type="match status" value="1"/>
</dbReference>
<dbReference type="InterPro" id="IPR009018">
    <property type="entry name" value="Signal_recog_particle_SRP9/14"/>
</dbReference>
<dbReference type="InterPro" id="IPR039914">
    <property type="entry name" value="SRP9-like"/>
</dbReference>
<feature type="region of interest" description="Disordered" evidence="1">
    <location>
        <begin position="92"/>
        <end position="116"/>
    </location>
</feature>
<dbReference type="InterPro" id="IPR039432">
    <property type="entry name" value="SRP9_dom"/>
</dbReference>
<feature type="compositionally biased region" description="Polar residues" evidence="1">
    <location>
        <begin position="92"/>
        <end position="102"/>
    </location>
</feature>
<feature type="domain" description="SRP9" evidence="2">
    <location>
        <begin position="3"/>
        <end position="72"/>
    </location>
</feature>
<protein>
    <submittedName>
        <fullName evidence="3">Signal recognition particle, SRP9/SRP14 subunit</fullName>
    </submittedName>
</protein>
<reference evidence="3 4" key="1">
    <citation type="submission" date="2024-04" db="EMBL/GenBank/DDBJ databases">
        <title>Symmetric and asymmetric DNA N6-adenine methylation regulates different biological responses in Mucorales.</title>
        <authorList>
            <consortium name="Lawrence Berkeley National Laboratory"/>
            <person name="Lax C."/>
            <person name="Mondo S.J."/>
            <person name="Osorio-Concepcion M."/>
            <person name="Muszewska A."/>
            <person name="Corrochano-Luque M."/>
            <person name="Gutierrez G."/>
            <person name="Riley R."/>
            <person name="Lipzen A."/>
            <person name="Guo J."/>
            <person name="Hundley H."/>
            <person name="Amirebrahimi M."/>
            <person name="Ng V."/>
            <person name="Lorenzo-Gutierrez D."/>
            <person name="Binder U."/>
            <person name="Yang J."/>
            <person name="Song Y."/>
            <person name="Canovas D."/>
            <person name="Navarro E."/>
            <person name="Freitag M."/>
            <person name="Gabaldon T."/>
            <person name="Grigoriev I.V."/>
            <person name="Corrochano L.M."/>
            <person name="Nicolas F.E."/>
            <person name="Garre V."/>
        </authorList>
    </citation>
    <scope>NUCLEOTIDE SEQUENCE [LARGE SCALE GENOMIC DNA]</scope>
    <source>
        <strain evidence="3 4">L51</strain>
    </source>
</reference>
<dbReference type="PANTHER" id="PTHR12834">
    <property type="entry name" value="SIGNAL RECOGNITION PARTICLE 9 KDA PROTEIN"/>
    <property type="match status" value="1"/>
</dbReference>
<evidence type="ECO:0000256" key="1">
    <source>
        <dbReference type="SAM" id="MobiDB-lite"/>
    </source>
</evidence>
<sequence>MYISNWDEFQKAAEELYAGCPENTRYVTHFRRTDGELILKVTDDRSVIKFKTNQASDLKRFIQLNHNLMVQMQNKPSVEEVPVPVVVPAITSSGPQIPTVATASAGSKGKKGKKRK</sequence>
<dbReference type="Proteomes" id="UP001448207">
    <property type="component" value="Unassembled WGS sequence"/>
</dbReference>
<comment type="caution">
    <text evidence="3">The sequence shown here is derived from an EMBL/GenBank/DDBJ whole genome shotgun (WGS) entry which is preliminary data.</text>
</comment>
<dbReference type="Pfam" id="PF05486">
    <property type="entry name" value="SRP9-21"/>
    <property type="match status" value="1"/>
</dbReference>
<name>A0ABR3AJ08_PHYBL</name>